<dbReference type="CDD" id="cd00042">
    <property type="entry name" value="CY"/>
    <property type="match status" value="1"/>
</dbReference>
<protein>
    <submittedName>
        <fullName evidence="6">Cystatin domain-containing protein</fullName>
    </submittedName>
</protein>
<evidence type="ECO:0000256" key="2">
    <source>
        <dbReference type="ARBA" id="ARBA00022690"/>
    </source>
</evidence>
<dbReference type="AlphaFoldDB" id="A0AAD4R471"/>
<dbReference type="InterPro" id="IPR046350">
    <property type="entry name" value="Cystatin_sf"/>
</dbReference>
<keyword evidence="2" id="KW-0646">Protease inhibitor</keyword>
<evidence type="ECO:0000256" key="3">
    <source>
        <dbReference type="ARBA" id="ARBA00022704"/>
    </source>
</evidence>
<dbReference type="SMART" id="SM00043">
    <property type="entry name" value="CY"/>
    <property type="match status" value="1"/>
</dbReference>
<keyword evidence="3" id="KW-0789">Thiol protease inhibitor</keyword>
<sequence>MHFIIAAFYVLGVTIGIFLKNGVVESNPGVTQITGGEFPIGVDDPKIQNYTSHVMEQVNQHDRAKADNALRQLVEVVNATQQLVAGWLYKLTVLVGKTSCKLSESPANKCKLVDSAPRELYSAAILHAPWADYDGKITIEFLGVQ</sequence>
<dbReference type="PANTHER" id="PTHR46186">
    <property type="entry name" value="CYSTATIN"/>
    <property type="match status" value="1"/>
</dbReference>
<reference evidence="6" key="1">
    <citation type="submission" date="2022-01" db="EMBL/GenBank/DDBJ databases">
        <title>Genome Sequence Resource for Two Populations of Ditylenchus destructor, the Migratory Endoparasitic Phytonematode.</title>
        <authorList>
            <person name="Zhang H."/>
            <person name="Lin R."/>
            <person name="Xie B."/>
        </authorList>
    </citation>
    <scope>NUCLEOTIDE SEQUENCE</scope>
    <source>
        <strain evidence="6">BazhouSP</strain>
    </source>
</reference>
<feature type="signal peptide" evidence="4">
    <location>
        <begin position="1"/>
        <end position="16"/>
    </location>
</feature>
<dbReference type="EMBL" id="JAKKPZ010000035">
    <property type="protein sequence ID" value="KAI1708418.1"/>
    <property type="molecule type" value="Genomic_DNA"/>
</dbReference>
<dbReference type="PANTHER" id="PTHR46186:SF2">
    <property type="entry name" value="CYSTATIN"/>
    <property type="match status" value="1"/>
</dbReference>
<keyword evidence="4" id="KW-0732">Signal</keyword>
<comment type="caution">
    <text evidence="6">The sequence shown here is derived from an EMBL/GenBank/DDBJ whole genome shotgun (WGS) entry which is preliminary data.</text>
</comment>
<dbReference type="Pfam" id="PF00031">
    <property type="entry name" value="Cystatin"/>
    <property type="match status" value="1"/>
</dbReference>
<dbReference type="SUPFAM" id="SSF54403">
    <property type="entry name" value="Cystatin/monellin"/>
    <property type="match status" value="1"/>
</dbReference>
<dbReference type="InterPro" id="IPR000010">
    <property type="entry name" value="Cystatin_dom"/>
</dbReference>
<keyword evidence="7" id="KW-1185">Reference proteome</keyword>
<evidence type="ECO:0000259" key="5">
    <source>
        <dbReference type="SMART" id="SM00043"/>
    </source>
</evidence>
<name>A0AAD4R471_9BILA</name>
<evidence type="ECO:0000313" key="7">
    <source>
        <dbReference type="Proteomes" id="UP001201812"/>
    </source>
</evidence>
<evidence type="ECO:0000256" key="1">
    <source>
        <dbReference type="ARBA" id="ARBA00009403"/>
    </source>
</evidence>
<dbReference type="Proteomes" id="UP001201812">
    <property type="component" value="Unassembled WGS sequence"/>
</dbReference>
<comment type="similarity">
    <text evidence="1">Belongs to the cystatin family.</text>
</comment>
<evidence type="ECO:0000313" key="6">
    <source>
        <dbReference type="EMBL" id="KAI1708418.1"/>
    </source>
</evidence>
<dbReference type="Gene3D" id="3.10.450.10">
    <property type="match status" value="1"/>
</dbReference>
<dbReference type="GO" id="GO:0031982">
    <property type="term" value="C:vesicle"/>
    <property type="evidence" value="ECO:0007669"/>
    <property type="project" value="TreeGrafter"/>
</dbReference>
<evidence type="ECO:0000256" key="4">
    <source>
        <dbReference type="SAM" id="SignalP"/>
    </source>
</evidence>
<organism evidence="6 7">
    <name type="scientific">Ditylenchus destructor</name>
    <dbReference type="NCBI Taxonomy" id="166010"/>
    <lineage>
        <taxon>Eukaryota</taxon>
        <taxon>Metazoa</taxon>
        <taxon>Ecdysozoa</taxon>
        <taxon>Nematoda</taxon>
        <taxon>Chromadorea</taxon>
        <taxon>Rhabditida</taxon>
        <taxon>Tylenchina</taxon>
        <taxon>Tylenchomorpha</taxon>
        <taxon>Sphaerularioidea</taxon>
        <taxon>Anguinidae</taxon>
        <taxon>Anguininae</taxon>
        <taxon>Ditylenchus</taxon>
    </lineage>
</organism>
<gene>
    <name evidence="6" type="ORF">DdX_11798</name>
</gene>
<accession>A0AAD4R471</accession>
<dbReference type="GO" id="GO:0004869">
    <property type="term" value="F:cysteine-type endopeptidase inhibitor activity"/>
    <property type="evidence" value="ECO:0007669"/>
    <property type="project" value="UniProtKB-KW"/>
</dbReference>
<feature type="domain" description="Cystatin" evidence="5">
    <location>
        <begin position="32"/>
        <end position="145"/>
    </location>
</feature>
<feature type="chain" id="PRO_5041911744" evidence="4">
    <location>
        <begin position="17"/>
        <end position="145"/>
    </location>
</feature>
<dbReference type="GO" id="GO:0005737">
    <property type="term" value="C:cytoplasm"/>
    <property type="evidence" value="ECO:0007669"/>
    <property type="project" value="TreeGrafter"/>
</dbReference>
<dbReference type="GO" id="GO:0005615">
    <property type="term" value="C:extracellular space"/>
    <property type="evidence" value="ECO:0007669"/>
    <property type="project" value="TreeGrafter"/>
</dbReference>
<proteinExistence type="inferred from homology"/>